<evidence type="ECO:0000313" key="1">
    <source>
        <dbReference type="EMBL" id="EMH22199.1"/>
    </source>
</evidence>
<comment type="caution">
    <text evidence="1">The sequence shown here is derived from an EMBL/GenBank/DDBJ whole genome shotgun (WGS) entry which is preliminary data.</text>
</comment>
<reference evidence="1 2" key="1">
    <citation type="submission" date="2012-11" db="EMBL/GenBank/DDBJ databases">
        <authorList>
            <person name="Weinstock G."/>
            <person name="Sodergren E."/>
            <person name="Lobos E.A."/>
            <person name="Fulton L."/>
            <person name="Fulton R."/>
            <person name="Courtney L."/>
            <person name="Fronick C."/>
            <person name="O'Laughlin M."/>
            <person name="Godfrey J."/>
            <person name="Wilson R.M."/>
            <person name="Miner T."/>
            <person name="Farmer C."/>
            <person name="Delehaunty K."/>
            <person name="Cordes M."/>
            <person name="Minx P."/>
            <person name="Tomlinson C."/>
            <person name="Chen J."/>
            <person name="Wollam A."/>
            <person name="Pepin K.H."/>
            <person name="Bhonagiri V."/>
            <person name="Zhang X."/>
            <person name="Suruliraj S."/>
            <person name="Antonio M."/>
            <person name="Secka O."/>
            <person name="Thomas J."/>
            <person name="Warren W."/>
            <person name="Mitreva M."/>
            <person name="Mardis E.R."/>
            <person name="Wilson R.K."/>
        </authorList>
    </citation>
    <scope>NUCLEOTIDE SEQUENCE [LARGE SCALE GENOMIC DNA]</scope>
    <source>
        <strain evidence="1 2">GAM260BSi</strain>
    </source>
</reference>
<accession>M3N2E2</accession>
<sequence>MIIRNQKLRFSSFLGSFLFKALALSIFRVEMLFKIVSLA</sequence>
<dbReference type="HOGENOM" id="CLU_219727_0_0_7"/>
<organism evidence="1 2">
    <name type="scientific">Helicobacter pylori GAM260BSi</name>
    <dbReference type="NCBI Taxonomy" id="1159046"/>
    <lineage>
        <taxon>Bacteria</taxon>
        <taxon>Pseudomonadati</taxon>
        <taxon>Campylobacterota</taxon>
        <taxon>Epsilonproteobacteria</taxon>
        <taxon>Campylobacterales</taxon>
        <taxon>Helicobacteraceae</taxon>
        <taxon>Helicobacter</taxon>
    </lineage>
</organism>
<dbReference type="Proteomes" id="UP000012023">
    <property type="component" value="Unassembled WGS sequence"/>
</dbReference>
<dbReference type="AlphaFoldDB" id="M3N2E2"/>
<name>M3N2E2_HELPX</name>
<evidence type="ECO:0000313" key="2">
    <source>
        <dbReference type="Proteomes" id="UP000012023"/>
    </source>
</evidence>
<gene>
    <name evidence="1" type="ORF">HMPREF1418_01155</name>
</gene>
<protein>
    <submittedName>
        <fullName evidence="1">Uncharacterized protein</fullName>
    </submittedName>
</protein>
<dbReference type="EMBL" id="APDV01000072">
    <property type="protein sequence ID" value="EMH22199.1"/>
    <property type="molecule type" value="Genomic_DNA"/>
</dbReference>
<proteinExistence type="predicted"/>
<dbReference type="PATRIC" id="fig|1159046.3.peg.1087"/>